<dbReference type="NCBIfam" id="TIGR02412">
    <property type="entry name" value="pepN_strep_liv"/>
    <property type="match status" value="1"/>
</dbReference>
<evidence type="ECO:0000259" key="15">
    <source>
        <dbReference type="Pfam" id="PF11838"/>
    </source>
</evidence>
<evidence type="ECO:0000256" key="1">
    <source>
        <dbReference type="ARBA" id="ARBA00000098"/>
    </source>
</evidence>
<dbReference type="SUPFAM" id="SSF63737">
    <property type="entry name" value="Leukotriene A4 hydrolase N-terminal domain"/>
    <property type="match status" value="1"/>
</dbReference>
<dbReference type="Pfam" id="PF11838">
    <property type="entry name" value="ERAP1_C"/>
    <property type="match status" value="1"/>
</dbReference>
<dbReference type="GO" id="GO:0042277">
    <property type="term" value="F:peptide binding"/>
    <property type="evidence" value="ECO:0007669"/>
    <property type="project" value="TreeGrafter"/>
</dbReference>
<evidence type="ECO:0000259" key="14">
    <source>
        <dbReference type="Pfam" id="PF01433"/>
    </source>
</evidence>
<dbReference type="InterPro" id="IPR012778">
    <property type="entry name" value="Pept_M1_aminopeptidase"/>
</dbReference>
<keyword evidence="18" id="KW-1185">Reference proteome</keyword>
<evidence type="ECO:0000256" key="7">
    <source>
        <dbReference type="ARBA" id="ARBA00022670"/>
    </source>
</evidence>
<dbReference type="SUPFAM" id="SSF55486">
    <property type="entry name" value="Metalloproteases ('zincins'), catalytic domain"/>
    <property type="match status" value="1"/>
</dbReference>
<reference evidence="17 18" key="1">
    <citation type="submission" date="2016-10" db="EMBL/GenBank/DDBJ databases">
        <authorList>
            <person name="de Groot N.N."/>
        </authorList>
    </citation>
    <scope>NUCLEOTIDE SEQUENCE [LARGE SCALE GENOMIC DNA]</scope>
    <source>
        <strain evidence="17 18">DSM 21800</strain>
    </source>
</reference>
<name>A0A1H1Y4F1_9ACTN</name>
<gene>
    <name evidence="17" type="ORF">SAMN04489812_4387</name>
</gene>
<keyword evidence="10" id="KW-0862">Zinc</keyword>
<dbReference type="FunFam" id="2.60.40.1730:FF:000010">
    <property type="entry name" value="Putative aminopeptidase N"/>
    <property type="match status" value="1"/>
</dbReference>
<dbReference type="Pfam" id="PF17900">
    <property type="entry name" value="Peptidase_M1_N"/>
    <property type="match status" value="1"/>
</dbReference>
<comment type="cofactor">
    <cofactor evidence="2">
        <name>Zn(2+)</name>
        <dbReference type="ChEBI" id="CHEBI:29105"/>
    </cofactor>
</comment>
<evidence type="ECO:0000256" key="6">
    <source>
        <dbReference type="ARBA" id="ARBA00022438"/>
    </source>
</evidence>
<dbReference type="InterPro" id="IPR001930">
    <property type="entry name" value="Peptidase_M1"/>
</dbReference>
<dbReference type="PANTHER" id="PTHR11533:SF174">
    <property type="entry name" value="PUROMYCIN-SENSITIVE AMINOPEPTIDASE-RELATED"/>
    <property type="match status" value="1"/>
</dbReference>
<keyword evidence="11" id="KW-0482">Metalloprotease</keyword>
<organism evidence="17 18">
    <name type="scientific">Microlunatus soli</name>
    <dbReference type="NCBI Taxonomy" id="630515"/>
    <lineage>
        <taxon>Bacteria</taxon>
        <taxon>Bacillati</taxon>
        <taxon>Actinomycetota</taxon>
        <taxon>Actinomycetes</taxon>
        <taxon>Propionibacteriales</taxon>
        <taxon>Propionibacteriaceae</taxon>
        <taxon>Microlunatus</taxon>
    </lineage>
</organism>
<dbReference type="Pfam" id="PF01433">
    <property type="entry name" value="Peptidase_M1"/>
    <property type="match status" value="1"/>
</dbReference>
<keyword evidence="8" id="KW-0479">Metal-binding</keyword>
<dbReference type="GO" id="GO:0005615">
    <property type="term" value="C:extracellular space"/>
    <property type="evidence" value="ECO:0007669"/>
    <property type="project" value="TreeGrafter"/>
</dbReference>
<evidence type="ECO:0000256" key="4">
    <source>
        <dbReference type="ARBA" id="ARBA00012564"/>
    </source>
</evidence>
<dbReference type="AlphaFoldDB" id="A0A1H1Y4F1"/>
<dbReference type="FunFam" id="1.10.390.10:FF:000004">
    <property type="entry name" value="Aminopeptidase N"/>
    <property type="match status" value="1"/>
</dbReference>
<dbReference type="InterPro" id="IPR014782">
    <property type="entry name" value="Peptidase_M1_dom"/>
</dbReference>
<evidence type="ECO:0000256" key="13">
    <source>
        <dbReference type="ARBA" id="ARBA00031533"/>
    </source>
</evidence>
<keyword evidence="7" id="KW-0645">Protease</keyword>
<evidence type="ECO:0000313" key="18">
    <source>
        <dbReference type="Proteomes" id="UP000199103"/>
    </source>
</evidence>
<dbReference type="GO" id="GO:0043171">
    <property type="term" value="P:peptide catabolic process"/>
    <property type="evidence" value="ECO:0007669"/>
    <property type="project" value="TreeGrafter"/>
</dbReference>
<accession>A0A1H1Y4F1</accession>
<evidence type="ECO:0000313" key="17">
    <source>
        <dbReference type="EMBL" id="SDT16291.1"/>
    </source>
</evidence>
<protein>
    <recommendedName>
        <fullName evidence="5">Aminopeptidase N</fullName>
        <ecNumber evidence="4">3.4.11.2</ecNumber>
    </recommendedName>
    <alternativeName>
        <fullName evidence="12">Alanine aminopeptidase</fullName>
    </alternativeName>
    <alternativeName>
        <fullName evidence="13">Lysyl aminopeptidase</fullName>
    </alternativeName>
</protein>
<dbReference type="Gene3D" id="2.60.40.1730">
    <property type="entry name" value="tricorn interacting facor f3 domain"/>
    <property type="match status" value="1"/>
</dbReference>
<dbReference type="STRING" id="630515.SAMN04489812_4387"/>
<comment type="catalytic activity">
    <reaction evidence="1">
        <text>Release of an N-terminal amino acid, Xaa-|-Yaa- from a peptide, amide or arylamide. Xaa is preferably Ala, but may be most amino acids including Pro (slow action). When a terminal hydrophobic residue is followed by a prolyl residue, the two may be released as an intact Xaa-Pro dipeptide.</text>
        <dbReference type="EC" id="3.4.11.2"/>
    </reaction>
</comment>
<evidence type="ECO:0000259" key="16">
    <source>
        <dbReference type="Pfam" id="PF17900"/>
    </source>
</evidence>
<dbReference type="RefSeq" id="WP_091527506.1">
    <property type="nucleotide sequence ID" value="NZ_LT629772.1"/>
</dbReference>
<evidence type="ECO:0000256" key="11">
    <source>
        <dbReference type="ARBA" id="ARBA00023049"/>
    </source>
</evidence>
<dbReference type="GO" id="GO:0008270">
    <property type="term" value="F:zinc ion binding"/>
    <property type="evidence" value="ECO:0007669"/>
    <property type="project" value="InterPro"/>
</dbReference>
<dbReference type="InterPro" id="IPR045357">
    <property type="entry name" value="Aminopeptidase_N-like_N"/>
</dbReference>
<dbReference type="CDD" id="cd09602">
    <property type="entry name" value="M1_APN"/>
    <property type="match status" value="1"/>
</dbReference>
<feature type="domain" description="Peptidase M1 membrane alanine aminopeptidase" evidence="14">
    <location>
        <begin position="244"/>
        <end position="452"/>
    </location>
</feature>
<feature type="domain" description="Aminopeptidase N-like N-terminal" evidence="16">
    <location>
        <begin position="101"/>
        <end position="200"/>
    </location>
</feature>
<evidence type="ECO:0000256" key="9">
    <source>
        <dbReference type="ARBA" id="ARBA00022801"/>
    </source>
</evidence>
<dbReference type="OrthoDB" id="3885507at2"/>
<evidence type="ECO:0000256" key="5">
    <source>
        <dbReference type="ARBA" id="ARBA00015611"/>
    </source>
</evidence>
<comment type="similarity">
    <text evidence="3">Belongs to the peptidase M1 family.</text>
</comment>
<dbReference type="Proteomes" id="UP000199103">
    <property type="component" value="Chromosome I"/>
</dbReference>
<dbReference type="InterPro" id="IPR027268">
    <property type="entry name" value="Peptidase_M4/M1_CTD_sf"/>
</dbReference>
<dbReference type="GO" id="GO:0070006">
    <property type="term" value="F:metalloaminopeptidase activity"/>
    <property type="evidence" value="ECO:0007669"/>
    <property type="project" value="TreeGrafter"/>
</dbReference>
<feature type="domain" description="ERAP1-like C-terminal" evidence="15">
    <location>
        <begin position="538"/>
        <end position="822"/>
    </location>
</feature>
<keyword evidence="6 17" id="KW-0031">Aminopeptidase</keyword>
<evidence type="ECO:0000256" key="10">
    <source>
        <dbReference type="ARBA" id="ARBA00022833"/>
    </source>
</evidence>
<proteinExistence type="inferred from homology"/>
<dbReference type="PRINTS" id="PR00756">
    <property type="entry name" value="ALADIPTASE"/>
</dbReference>
<evidence type="ECO:0000256" key="3">
    <source>
        <dbReference type="ARBA" id="ARBA00010136"/>
    </source>
</evidence>
<dbReference type="InterPro" id="IPR050344">
    <property type="entry name" value="Peptidase_M1_aminopeptidases"/>
</dbReference>
<dbReference type="InterPro" id="IPR042097">
    <property type="entry name" value="Aminopeptidase_N-like_N_sf"/>
</dbReference>
<dbReference type="GO" id="GO:0016285">
    <property type="term" value="F:alanyl aminopeptidase activity"/>
    <property type="evidence" value="ECO:0007669"/>
    <property type="project" value="UniProtKB-EC"/>
</dbReference>
<evidence type="ECO:0000256" key="2">
    <source>
        <dbReference type="ARBA" id="ARBA00001947"/>
    </source>
</evidence>
<dbReference type="EMBL" id="LT629772">
    <property type="protein sequence ID" value="SDT16291.1"/>
    <property type="molecule type" value="Genomic_DNA"/>
</dbReference>
<dbReference type="Gene3D" id="1.10.390.10">
    <property type="entry name" value="Neutral Protease Domain 2"/>
    <property type="match status" value="1"/>
</dbReference>
<dbReference type="GO" id="GO:0006508">
    <property type="term" value="P:proteolysis"/>
    <property type="evidence" value="ECO:0007669"/>
    <property type="project" value="UniProtKB-KW"/>
</dbReference>
<dbReference type="GO" id="GO:0016020">
    <property type="term" value="C:membrane"/>
    <property type="evidence" value="ECO:0007669"/>
    <property type="project" value="TreeGrafter"/>
</dbReference>
<evidence type="ECO:0000256" key="12">
    <source>
        <dbReference type="ARBA" id="ARBA00029811"/>
    </source>
</evidence>
<keyword evidence="9" id="KW-0378">Hydrolase</keyword>
<dbReference type="PANTHER" id="PTHR11533">
    <property type="entry name" value="PROTEASE M1 ZINC METALLOPROTEASE"/>
    <property type="match status" value="1"/>
</dbReference>
<dbReference type="InterPro" id="IPR024571">
    <property type="entry name" value="ERAP1-like_C_dom"/>
</dbReference>
<sequence length="868" mass="95062">MFLHNLTRDEAARRSALLGTDSYAVTVDLTGHDLAGQPMDGPDEFFVSRSVVRFRATEQAETHIDLIADAVLSATLNGADLDTAGFDGSRLGFRTVAGDNELEVTARCRYSRSGEGLHRFVDPADGRIYLYTQFEASEARRVYACFEQPDLKATFELTVRAPSDWTVIANSTGDAPQPVDQVADASSWHFPPTPRVSTYLTSLIAGQYAVVTDSHRTKSGELPMSILVRQSLKEHLDADRIFATTKAGFDIFEKHFGYPYPFGKYDQSFVPEYNMGAMENIGCVTLRDELIFRSRVTEASYRTRDDTILHELAHMWFGDLVTMVWWDDMWLKESFAEFAATFAVAERTGDPDTAWATFTGSRKNWAYRQDQLSTTHPIAADMVDLEAVESNFDGITYAKGASVLRQLVAFVGQDAFLEGVRGYFERHAFGNTRLTDLLGALEGPSGRDLSGWSAEWLETAGVNTLRPRFEVADDGTFSSFSVEQTATAKLPTLRHHRIAIGLYDLVDGALTRTRRVETDIADASTAVPDLVGAAQPDLVLLNDDDLDYAKVRFDGRSLQTLIDNLSALASPLARAVCWGAAWDMCRDAELPARDYAELVLRNVGTETDLSTVRAVLTNAALAVRSYTPPSTRPETAGRWEQGLAELLAAAEAGSDHQLALAQAYSHAVGSVAGADRLAGWLTGADVPQGLEIDAELRWLLVCDLAALGRVDEAAIDAELTRDNTASGAERAAAARAARPTPEAKATAWALAVDGNDIPNETQRQICVAFWQPDQQEVLAPYLDKYLKAAEEISTSTGVWADKSSIFRQNVLTYLFPDIADDAGKIGRLRGWLLAGITEAGAPLGDMVKHLATERLDGAERANRCQHAE</sequence>
<dbReference type="GO" id="GO:0005737">
    <property type="term" value="C:cytoplasm"/>
    <property type="evidence" value="ECO:0007669"/>
    <property type="project" value="TreeGrafter"/>
</dbReference>
<evidence type="ECO:0000256" key="8">
    <source>
        <dbReference type="ARBA" id="ARBA00022723"/>
    </source>
</evidence>
<dbReference type="EC" id="3.4.11.2" evidence="4"/>